<evidence type="ECO:0000256" key="1">
    <source>
        <dbReference type="SAM" id="Phobius"/>
    </source>
</evidence>
<keyword evidence="3" id="KW-1185">Reference proteome</keyword>
<evidence type="ECO:0000313" key="2">
    <source>
        <dbReference type="EMBL" id="KAF7334225.1"/>
    </source>
</evidence>
<name>A0A8H7CEF7_9AGAR</name>
<dbReference type="OrthoDB" id="3038990at2759"/>
<proteinExistence type="predicted"/>
<organism evidence="2 3">
    <name type="scientific">Mycena sanguinolenta</name>
    <dbReference type="NCBI Taxonomy" id="230812"/>
    <lineage>
        <taxon>Eukaryota</taxon>
        <taxon>Fungi</taxon>
        <taxon>Dikarya</taxon>
        <taxon>Basidiomycota</taxon>
        <taxon>Agaricomycotina</taxon>
        <taxon>Agaricomycetes</taxon>
        <taxon>Agaricomycetidae</taxon>
        <taxon>Agaricales</taxon>
        <taxon>Marasmiineae</taxon>
        <taxon>Mycenaceae</taxon>
        <taxon>Mycena</taxon>
    </lineage>
</organism>
<evidence type="ECO:0000313" key="3">
    <source>
        <dbReference type="Proteomes" id="UP000623467"/>
    </source>
</evidence>
<dbReference type="EMBL" id="JACAZH010000049">
    <property type="protein sequence ID" value="KAF7334225.1"/>
    <property type="molecule type" value="Genomic_DNA"/>
</dbReference>
<accession>A0A8H7CEF7</accession>
<sequence>MVFSILWIAVLGAGITAPLGIRGAHIGPTQQCINTAVPANTEVVAIMPLINDTAIFLAINYRILAHTIAADSFVARFRVFFGGTGLSALSQALLQSGQHFYLVAVAAHMALLVVVKSPQTPVHHAMVAVPVFALVNAMACLVFRKIKFGLISSDGTSKIATIDLHSDFHATANPRSFSLPIRQTDLITMGFGSNSTFPLDVRAQKGN</sequence>
<dbReference type="Proteomes" id="UP000623467">
    <property type="component" value="Unassembled WGS sequence"/>
</dbReference>
<dbReference type="AlphaFoldDB" id="A0A8H7CEF7"/>
<comment type="caution">
    <text evidence="2">The sequence shown here is derived from an EMBL/GenBank/DDBJ whole genome shotgun (WGS) entry which is preliminary data.</text>
</comment>
<feature type="transmembrane region" description="Helical" evidence="1">
    <location>
        <begin position="122"/>
        <end position="143"/>
    </location>
</feature>
<reference evidence="2" key="1">
    <citation type="submission" date="2020-05" db="EMBL/GenBank/DDBJ databases">
        <title>Mycena genomes resolve the evolution of fungal bioluminescence.</title>
        <authorList>
            <person name="Tsai I.J."/>
        </authorList>
    </citation>
    <scope>NUCLEOTIDE SEQUENCE</scope>
    <source>
        <strain evidence="2">160909Yilan</strain>
    </source>
</reference>
<protein>
    <submittedName>
        <fullName evidence="2">Uncharacterized protein</fullName>
    </submittedName>
</protein>
<keyword evidence="1" id="KW-0812">Transmembrane</keyword>
<keyword evidence="1" id="KW-0472">Membrane</keyword>
<gene>
    <name evidence="2" type="ORF">MSAN_02383800</name>
</gene>
<keyword evidence="1" id="KW-1133">Transmembrane helix</keyword>